<dbReference type="InterPro" id="IPR023187">
    <property type="entry name" value="Tscrpt_reg_MarR-type_CS"/>
</dbReference>
<dbReference type="PROSITE" id="PS01117">
    <property type="entry name" value="HTH_MARR_1"/>
    <property type="match status" value="1"/>
</dbReference>
<dbReference type="OrthoDB" id="6331822at2"/>
<keyword evidence="6" id="KW-1185">Reference proteome</keyword>
<keyword evidence="1" id="KW-0805">Transcription regulation</keyword>
<dbReference type="SMART" id="SM00347">
    <property type="entry name" value="HTH_MARR"/>
    <property type="match status" value="1"/>
</dbReference>
<dbReference type="RefSeq" id="WP_072892831.1">
    <property type="nucleotide sequence ID" value="NZ_FQWZ01000001.1"/>
</dbReference>
<organism evidence="5 6">
    <name type="scientific">Hydrocarboniphaga daqingensis</name>
    <dbReference type="NCBI Taxonomy" id="490188"/>
    <lineage>
        <taxon>Bacteria</taxon>
        <taxon>Pseudomonadati</taxon>
        <taxon>Pseudomonadota</taxon>
        <taxon>Gammaproteobacteria</taxon>
        <taxon>Nevskiales</taxon>
        <taxon>Nevskiaceae</taxon>
        <taxon>Hydrocarboniphaga</taxon>
    </lineage>
</organism>
<proteinExistence type="predicted"/>
<evidence type="ECO:0000256" key="1">
    <source>
        <dbReference type="ARBA" id="ARBA00023015"/>
    </source>
</evidence>
<keyword evidence="3" id="KW-0804">Transcription</keyword>
<protein>
    <submittedName>
        <fullName evidence="5">DNA-binding transcriptional regulator, MarR family</fullName>
    </submittedName>
</protein>
<dbReference type="Proteomes" id="UP000199758">
    <property type="component" value="Unassembled WGS sequence"/>
</dbReference>
<dbReference type="SUPFAM" id="SSF46785">
    <property type="entry name" value="Winged helix' DNA-binding domain"/>
    <property type="match status" value="1"/>
</dbReference>
<evidence type="ECO:0000313" key="6">
    <source>
        <dbReference type="Proteomes" id="UP000199758"/>
    </source>
</evidence>
<dbReference type="GO" id="GO:0003677">
    <property type="term" value="F:DNA binding"/>
    <property type="evidence" value="ECO:0007669"/>
    <property type="project" value="UniProtKB-KW"/>
</dbReference>
<evidence type="ECO:0000259" key="4">
    <source>
        <dbReference type="PROSITE" id="PS50995"/>
    </source>
</evidence>
<dbReference type="InterPro" id="IPR036390">
    <property type="entry name" value="WH_DNA-bd_sf"/>
</dbReference>
<dbReference type="Pfam" id="PF12802">
    <property type="entry name" value="MarR_2"/>
    <property type="match status" value="1"/>
</dbReference>
<sequence>MTSELIPAEFRGNLGFLVAKAKQLLSDELDVALRDSGLQIRHFAVLSLIRRRAGLRQTDLCEVLGVDRTTMVKVVDDLEGAGLLRREPHAADRRAHALQLTEAGEQWHSRTLVPVMDHEQQFLAPLSPGERALLQEMLTRLVDSALVRSADQKLARHP</sequence>
<dbReference type="PANTHER" id="PTHR33164:SF43">
    <property type="entry name" value="HTH-TYPE TRANSCRIPTIONAL REPRESSOR YETL"/>
    <property type="match status" value="1"/>
</dbReference>
<dbReference type="AlphaFoldDB" id="A0A1M5JUD4"/>
<evidence type="ECO:0000256" key="2">
    <source>
        <dbReference type="ARBA" id="ARBA00023125"/>
    </source>
</evidence>
<dbReference type="Gene3D" id="1.10.10.10">
    <property type="entry name" value="Winged helix-like DNA-binding domain superfamily/Winged helix DNA-binding domain"/>
    <property type="match status" value="1"/>
</dbReference>
<dbReference type="STRING" id="490188.SAMN04488068_0212"/>
<keyword evidence="2 5" id="KW-0238">DNA-binding</keyword>
<dbReference type="EMBL" id="FQWZ01000001">
    <property type="protein sequence ID" value="SHG44222.1"/>
    <property type="molecule type" value="Genomic_DNA"/>
</dbReference>
<dbReference type="PROSITE" id="PS50995">
    <property type="entry name" value="HTH_MARR_2"/>
    <property type="match status" value="1"/>
</dbReference>
<gene>
    <name evidence="5" type="ORF">SAMN04488068_0212</name>
</gene>
<feature type="domain" description="HTH marR-type" evidence="4">
    <location>
        <begin position="11"/>
        <end position="143"/>
    </location>
</feature>
<dbReference type="PANTHER" id="PTHR33164">
    <property type="entry name" value="TRANSCRIPTIONAL REGULATOR, MARR FAMILY"/>
    <property type="match status" value="1"/>
</dbReference>
<dbReference type="InterPro" id="IPR000835">
    <property type="entry name" value="HTH_MarR-typ"/>
</dbReference>
<name>A0A1M5JUD4_9GAMM</name>
<evidence type="ECO:0000256" key="3">
    <source>
        <dbReference type="ARBA" id="ARBA00023163"/>
    </source>
</evidence>
<dbReference type="PRINTS" id="PR00598">
    <property type="entry name" value="HTHMARR"/>
</dbReference>
<dbReference type="InterPro" id="IPR039422">
    <property type="entry name" value="MarR/SlyA-like"/>
</dbReference>
<accession>A0A1M5JUD4</accession>
<dbReference type="GO" id="GO:0006950">
    <property type="term" value="P:response to stress"/>
    <property type="evidence" value="ECO:0007669"/>
    <property type="project" value="TreeGrafter"/>
</dbReference>
<dbReference type="InterPro" id="IPR036388">
    <property type="entry name" value="WH-like_DNA-bd_sf"/>
</dbReference>
<evidence type="ECO:0000313" key="5">
    <source>
        <dbReference type="EMBL" id="SHG44222.1"/>
    </source>
</evidence>
<reference evidence="5 6" key="1">
    <citation type="submission" date="2016-11" db="EMBL/GenBank/DDBJ databases">
        <authorList>
            <person name="Jaros S."/>
            <person name="Januszkiewicz K."/>
            <person name="Wedrychowicz H."/>
        </authorList>
    </citation>
    <scope>NUCLEOTIDE SEQUENCE [LARGE SCALE GENOMIC DNA]</scope>
    <source>
        <strain evidence="5 6">CGMCC 1.7049</strain>
    </source>
</reference>
<dbReference type="GO" id="GO:0003700">
    <property type="term" value="F:DNA-binding transcription factor activity"/>
    <property type="evidence" value="ECO:0007669"/>
    <property type="project" value="InterPro"/>
</dbReference>